<organism evidence="3 4">
    <name type="scientific">Absidia repens</name>
    <dbReference type="NCBI Taxonomy" id="90262"/>
    <lineage>
        <taxon>Eukaryota</taxon>
        <taxon>Fungi</taxon>
        <taxon>Fungi incertae sedis</taxon>
        <taxon>Mucoromycota</taxon>
        <taxon>Mucoromycotina</taxon>
        <taxon>Mucoromycetes</taxon>
        <taxon>Mucorales</taxon>
        <taxon>Cunninghamellaceae</taxon>
        <taxon>Absidia</taxon>
    </lineage>
</organism>
<gene>
    <name evidence="3" type="ORF">BCR42DRAFT_491167</name>
</gene>
<reference evidence="3 4" key="1">
    <citation type="submission" date="2016-07" db="EMBL/GenBank/DDBJ databases">
        <title>Pervasive Adenine N6-methylation of Active Genes in Fungi.</title>
        <authorList>
            <consortium name="DOE Joint Genome Institute"/>
            <person name="Mondo S.J."/>
            <person name="Dannebaum R.O."/>
            <person name="Kuo R.C."/>
            <person name="Labutti K."/>
            <person name="Haridas S."/>
            <person name="Kuo A."/>
            <person name="Salamov A."/>
            <person name="Ahrendt S.R."/>
            <person name="Lipzen A."/>
            <person name="Sullivan W."/>
            <person name="Andreopoulos W.B."/>
            <person name="Clum A."/>
            <person name="Lindquist E."/>
            <person name="Daum C."/>
            <person name="Ramamoorthy G.K."/>
            <person name="Gryganskyi A."/>
            <person name="Culley D."/>
            <person name="Magnuson J.K."/>
            <person name="James T.Y."/>
            <person name="O'Malley M.A."/>
            <person name="Stajich J.E."/>
            <person name="Spatafora J.W."/>
            <person name="Visel A."/>
            <person name="Grigoriev I.V."/>
        </authorList>
    </citation>
    <scope>NUCLEOTIDE SEQUENCE [LARGE SCALE GENOMIC DNA]</scope>
    <source>
        <strain evidence="3 4">NRRL 1336</strain>
    </source>
</reference>
<evidence type="ECO:0000313" key="4">
    <source>
        <dbReference type="Proteomes" id="UP000193560"/>
    </source>
</evidence>
<feature type="transmembrane region" description="Helical" evidence="2">
    <location>
        <begin position="290"/>
        <end position="315"/>
    </location>
</feature>
<feature type="transmembrane region" description="Helical" evidence="2">
    <location>
        <begin position="256"/>
        <end position="278"/>
    </location>
</feature>
<evidence type="ECO:0000256" key="1">
    <source>
        <dbReference type="SAM" id="MobiDB-lite"/>
    </source>
</evidence>
<feature type="transmembrane region" description="Helical" evidence="2">
    <location>
        <begin position="35"/>
        <end position="61"/>
    </location>
</feature>
<keyword evidence="2" id="KW-0472">Membrane</keyword>
<dbReference type="EMBL" id="MCGE01000010">
    <property type="protein sequence ID" value="ORZ17270.1"/>
    <property type="molecule type" value="Genomic_DNA"/>
</dbReference>
<feature type="compositionally biased region" description="Polar residues" evidence="1">
    <location>
        <begin position="439"/>
        <end position="449"/>
    </location>
</feature>
<evidence type="ECO:0008006" key="5">
    <source>
        <dbReference type="Google" id="ProtNLM"/>
    </source>
</evidence>
<protein>
    <recommendedName>
        <fullName evidence="5">G-protein coupled receptors family 1 profile domain-containing protein</fullName>
    </recommendedName>
</protein>
<keyword evidence="2" id="KW-0812">Transmembrane</keyword>
<feature type="transmembrane region" description="Helical" evidence="2">
    <location>
        <begin position="82"/>
        <end position="103"/>
    </location>
</feature>
<feature type="transmembrane region" description="Helical" evidence="2">
    <location>
        <begin position="160"/>
        <end position="182"/>
    </location>
</feature>
<dbReference type="OrthoDB" id="2131431at2759"/>
<feature type="transmembrane region" description="Helical" evidence="2">
    <location>
        <begin position="202"/>
        <end position="227"/>
    </location>
</feature>
<evidence type="ECO:0000256" key="2">
    <source>
        <dbReference type="SAM" id="Phobius"/>
    </source>
</evidence>
<sequence length="449" mass="50027">MEDGRTLTHQCVGGDCYCDWRLNIYDCVDSNGLRIIYMAMIIFSAVVSVCSFAIFLHRLIFKGHRLFDFNSSSILKPKPIDCLMFFLTVFNLLRMLTGIILVTNVSQTNILARTFMFEFPWQWGYGACALYLLGIAQTLADSHKSTARLWLPSAKVVDRIGLTFLFAPFIVNNVCSIASGILASGSPPSPELLYRAEIFTRLLYVFWFIHCGSLACAVLYAGARLLTLLTAHLRKFKSSTTSSEQQRKVQAGMLKIRLLVAVIFIALAGFAVFLLIYGCLRDIIIQSVPGSYALCVIWNFLGPVASFLACIAVVLNPRIDEKPTIGLPNSSGGGGTTLSNQVTGNMFTTSVSQQESCDMQGTLSANAFDTLQKIKDNMVVAGTDYPYASFDYQREFENDHYNHYQQKNHNHHKQHSDGDDYMDDYDEGNRHQATGIPLRSSQSNLIPSP</sequence>
<evidence type="ECO:0000313" key="3">
    <source>
        <dbReference type="EMBL" id="ORZ17270.1"/>
    </source>
</evidence>
<feature type="region of interest" description="Disordered" evidence="1">
    <location>
        <begin position="407"/>
        <end position="449"/>
    </location>
</feature>
<keyword evidence="2" id="KW-1133">Transmembrane helix</keyword>
<accession>A0A1X2IIX5</accession>
<proteinExistence type="predicted"/>
<name>A0A1X2IIX5_9FUNG</name>
<feature type="transmembrane region" description="Helical" evidence="2">
    <location>
        <begin position="123"/>
        <end position="140"/>
    </location>
</feature>
<dbReference type="AlphaFoldDB" id="A0A1X2IIX5"/>
<dbReference type="Proteomes" id="UP000193560">
    <property type="component" value="Unassembled WGS sequence"/>
</dbReference>
<keyword evidence="4" id="KW-1185">Reference proteome</keyword>
<comment type="caution">
    <text evidence="3">The sequence shown here is derived from an EMBL/GenBank/DDBJ whole genome shotgun (WGS) entry which is preliminary data.</text>
</comment>